<comment type="caution">
    <text evidence="7">The sequence shown here is derived from an EMBL/GenBank/DDBJ whole genome shotgun (WGS) entry which is preliminary data.</text>
</comment>
<evidence type="ECO:0000256" key="6">
    <source>
        <dbReference type="ARBA" id="ARBA00048451"/>
    </source>
</evidence>
<dbReference type="GO" id="GO:0008865">
    <property type="term" value="F:fructokinase activity"/>
    <property type="evidence" value="ECO:0007669"/>
    <property type="project" value="UniProtKB-EC"/>
</dbReference>
<protein>
    <recommendedName>
        <fullName evidence="5">fructokinase</fullName>
        <ecNumber evidence="5">2.7.1.4</ecNumber>
    </recommendedName>
</protein>
<dbReference type="OrthoDB" id="9783435at2"/>
<dbReference type="PATRIC" id="fig|1581420.6.peg.12"/>
<gene>
    <name evidence="7" type="ORF">AAW00_00060</name>
</gene>
<keyword evidence="7" id="KW-0808">Transferase</keyword>
<dbReference type="PANTHER" id="PTHR42742:SF3">
    <property type="entry name" value="FRUCTOKINASE"/>
    <property type="match status" value="1"/>
</dbReference>
<keyword evidence="8" id="KW-1185">Reference proteome</keyword>
<dbReference type="InterPro" id="IPR043129">
    <property type="entry name" value="ATPase_NBD"/>
</dbReference>
<dbReference type="RefSeq" id="WP_047002349.1">
    <property type="nucleotide sequence ID" value="NZ_LBHB01000001.1"/>
</dbReference>
<sequence>MSLIGAIEAGGTKFVAALARRDGTLLERARIDTRAPDQTFAELADWFAAASARHCKIAAFGVASFGPLDLDPASPTHGSFTTTPKPGWSGANWHRALERFGVPVAIDTDVNGAAMGEWMAGAGRGKRTVAYTTVGTGIGTGVVTEGHPLAGASHYEMGHVRPARPAHDDGWPGNCPYHGDCLEGLANGPAILARWGHDLSAASEEQVALIADYLAQFAMSLALMHVPDVMVFGGGVLKAPGLLDMLREKTRAQLAGYSAFYDRPLDEVIVAPQLGDDAGITGAVALGRAVLEGQG</sequence>
<name>A0A0G9MWI6_9SPHN</name>
<dbReference type="AlphaFoldDB" id="A0A0G9MWI6"/>
<dbReference type="EC" id="2.7.1.4" evidence="5"/>
<dbReference type="Pfam" id="PF00480">
    <property type="entry name" value="ROK"/>
    <property type="match status" value="1"/>
</dbReference>
<evidence type="ECO:0000256" key="5">
    <source>
        <dbReference type="ARBA" id="ARBA00038887"/>
    </source>
</evidence>
<evidence type="ECO:0000313" key="7">
    <source>
        <dbReference type="EMBL" id="KLE34949.1"/>
    </source>
</evidence>
<organism evidence="7 8">
    <name type="scientific">Aurantiacibacter luteus</name>
    <dbReference type="NCBI Taxonomy" id="1581420"/>
    <lineage>
        <taxon>Bacteria</taxon>
        <taxon>Pseudomonadati</taxon>
        <taxon>Pseudomonadota</taxon>
        <taxon>Alphaproteobacteria</taxon>
        <taxon>Sphingomonadales</taxon>
        <taxon>Erythrobacteraceae</taxon>
        <taxon>Aurantiacibacter</taxon>
    </lineage>
</organism>
<evidence type="ECO:0000256" key="1">
    <source>
        <dbReference type="ARBA" id="ARBA00001946"/>
    </source>
</evidence>
<dbReference type="Proteomes" id="UP000053464">
    <property type="component" value="Unassembled WGS sequence"/>
</dbReference>
<dbReference type="Gene3D" id="3.30.420.40">
    <property type="match status" value="2"/>
</dbReference>
<reference evidence="7 8" key="1">
    <citation type="submission" date="2015-04" db="EMBL/GenBank/DDBJ databases">
        <title>The draft genome sequence of Erythrobacter luteus KA37.</title>
        <authorList>
            <person name="Zhuang L."/>
            <person name="Liu Y."/>
            <person name="Shao Z."/>
        </authorList>
    </citation>
    <scope>NUCLEOTIDE SEQUENCE [LARGE SCALE GENOMIC DNA]</scope>
    <source>
        <strain evidence="7 8">KA37</strain>
    </source>
</reference>
<dbReference type="STRING" id="1581420.AAW00_00060"/>
<dbReference type="EMBL" id="LBHB01000001">
    <property type="protein sequence ID" value="KLE34949.1"/>
    <property type="molecule type" value="Genomic_DNA"/>
</dbReference>
<keyword evidence="2" id="KW-0479">Metal-binding</keyword>
<dbReference type="InterPro" id="IPR051804">
    <property type="entry name" value="Carb_Metab_Reg_Kinase/Isom"/>
</dbReference>
<dbReference type="GO" id="GO:0046872">
    <property type="term" value="F:metal ion binding"/>
    <property type="evidence" value="ECO:0007669"/>
    <property type="project" value="UniProtKB-KW"/>
</dbReference>
<dbReference type="CDD" id="cd24067">
    <property type="entry name" value="ASKHA_NBD_ROK_BsFRK-like"/>
    <property type="match status" value="1"/>
</dbReference>
<keyword evidence="7" id="KW-0418">Kinase</keyword>
<proteinExistence type="predicted"/>
<evidence type="ECO:0000256" key="4">
    <source>
        <dbReference type="ARBA" id="ARBA00022842"/>
    </source>
</evidence>
<dbReference type="SUPFAM" id="SSF53067">
    <property type="entry name" value="Actin-like ATPase domain"/>
    <property type="match status" value="1"/>
</dbReference>
<comment type="catalytic activity">
    <reaction evidence="6">
        <text>D-fructose + ATP = D-fructose 6-phosphate + ADP + H(+)</text>
        <dbReference type="Rhea" id="RHEA:16125"/>
        <dbReference type="ChEBI" id="CHEBI:15378"/>
        <dbReference type="ChEBI" id="CHEBI:30616"/>
        <dbReference type="ChEBI" id="CHEBI:37721"/>
        <dbReference type="ChEBI" id="CHEBI:61527"/>
        <dbReference type="ChEBI" id="CHEBI:456216"/>
        <dbReference type="EC" id="2.7.1.4"/>
    </reaction>
</comment>
<evidence type="ECO:0000313" key="8">
    <source>
        <dbReference type="Proteomes" id="UP000053464"/>
    </source>
</evidence>
<comment type="cofactor">
    <cofactor evidence="1">
        <name>Mg(2+)</name>
        <dbReference type="ChEBI" id="CHEBI:18420"/>
    </cofactor>
</comment>
<dbReference type="InterPro" id="IPR000600">
    <property type="entry name" value="ROK"/>
</dbReference>
<keyword evidence="3" id="KW-0862">Zinc</keyword>
<evidence type="ECO:0000256" key="2">
    <source>
        <dbReference type="ARBA" id="ARBA00022723"/>
    </source>
</evidence>
<dbReference type="PANTHER" id="PTHR42742">
    <property type="entry name" value="TRANSCRIPTIONAL REPRESSOR MPRA"/>
    <property type="match status" value="1"/>
</dbReference>
<evidence type="ECO:0000256" key="3">
    <source>
        <dbReference type="ARBA" id="ARBA00022833"/>
    </source>
</evidence>
<accession>A0A0G9MWI6</accession>
<keyword evidence="4" id="KW-0460">Magnesium</keyword>